<reference evidence="3" key="1">
    <citation type="journal article" date="2024" name="Int. J. Syst. Evol. Microbiol.">
        <title>Methylomarinovum tepidoasis sp. nov., a moderately thermophilic methanotroph of the family Methylothermaceae isolated from a deep-sea hydrothermal field.</title>
        <authorList>
            <person name="Hirayama H."/>
            <person name="Takaki Y."/>
            <person name="Abe M."/>
            <person name="Miyazaki M."/>
            <person name="Uematsu K."/>
            <person name="Matsui Y."/>
            <person name="Takai K."/>
        </authorList>
    </citation>
    <scope>NUCLEOTIDE SEQUENCE [LARGE SCALE GENOMIC DNA]</scope>
    <source>
        <strain evidence="3">IT-9</strain>
    </source>
</reference>
<feature type="transmembrane region" description="Helical" evidence="1">
    <location>
        <begin position="7"/>
        <end position="25"/>
    </location>
</feature>
<organism evidence="2 3">
    <name type="scientific">Methylomarinovum caldicuralii</name>
    <dbReference type="NCBI Taxonomy" id="438856"/>
    <lineage>
        <taxon>Bacteria</taxon>
        <taxon>Pseudomonadati</taxon>
        <taxon>Pseudomonadota</taxon>
        <taxon>Gammaproteobacteria</taxon>
        <taxon>Methylococcales</taxon>
        <taxon>Methylothermaceae</taxon>
        <taxon>Methylomarinovum</taxon>
    </lineage>
</organism>
<keyword evidence="1" id="KW-0812">Transmembrane</keyword>
<keyword evidence="1" id="KW-1133">Transmembrane helix</keyword>
<protein>
    <recommendedName>
        <fullName evidence="4">VanZ-like domain-containing protein</fullName>
    </recommendedName>
</protein>
<evidence type="ECO:0000313" key="3">
    <source>
        <dbReference type="Proteomes" id="UP001321825"/>
    </source>
</evidence>
<sequence length="158" mass="18023">MNAKDKLHVLVIALIVALTLIGITMPGPVKSHLDQKIQSRMLHLERHVNAMIFGPRETKFHPRDFFFGRFPPSKLGHTFVFFILTLAALWKLPSHGRMAICLLSITLFAASTEILQFFAIERMPAWSDFERDLAGILVAAMFIELRRLKNSSRQRPNA</sequence>
<proteinExistence type="predicted"/>
<feature type="transmembrane region" description="Helical" evidence="1">
    <location>
        <begin position="75"/>
        <end position="92"/>
    </location>
</feature>
<evidence type="ECO:0000313" key="2">
    <source>
        <dbReference type="EMBL" id="BCX82242.1"/>
    </source>
</evidence>
<name>A0AAU9CRT4_9GAMM</name>
<evidence type="ECO:0000256" key="1">
    <source>
        <dbReference type="SAM" id="Phobius"/>
    </source>
</evidence>
<dbReference type="AlphaFoldDB" id="A0AAU9CRT4"/>
<dbReference type="Proteomes" id="UP001321825">
    <property type="component" value="Chromosome"/>
</dbReference>
<gene>
    <name evidence="2" type="ORF">MIT9_P1827</name>
</gene>
<evidence type="ECO:0008006" key="4">
    <source>
        <dbReference type="Google" id="ProtNLM"/>
    </source>
</evidence>
<keyword evidence="3" id="KW-1185">Reference proteome</keyword>
<dbReference type="EMBL" id="AP024714">
    <property type="protein sequence ID" value="BCX82242.1"/>
    <property type="molecule type" value="Genomic_DNA"/>
</dbReference>
<dbReference type="RefSeq" id="WP_317704649.1">
    <property type="nucleotide sequence ID" value="NZ_AP024714.1"/>
</dbReference>
<keyword evidence="1" id="KW-0472">Membrane</keyword>
<dbReference type="KEGG" id="mcau:MIT9_P1827"/>
<feature type="transmembrane region" description="Helical" evidence="1">
    <location>
        <begin position="99"/>
        <end position="120"/>
    </location>
</feature>
<dbReference type="NCBIfam" id="NF037970">
    <property type="entry name" value="vanZ_1"/>
    <property type="match status" value="1"/>
</dbReference>
<accession>A0AAU9CRT4</accession>